<dbReference type="PATRIC" id="fig|1618446.3.peg.464"/>
<feature type="domain" description="Glycosyltransferase 2-like" evidence="2">
    <location>
        <begin position="12"/>
        <end position="135"/>
    </location>
</feature>
<dbReference type="SUPFAM" id="SSF53448">
    <property type="entry name" value="Nucleotide-diphospho-sugar transferases"/>
    <property type="match status" value="1"/>
</dbReference>
<dbReference type="GO" id="GO:0016740">
    <property type="term" value="F:transferase activity"/>
    <property type="evidence" value="ECO:0007669"/>
    <property type="project" value="UniProtKB-KW"/>
</dbReference>
<reference evidence="3 4" key="1">
    <citation type="journal article" date="2015" name="Nature">
        <title>rRNA introns, odd ribosomes, and small enigmatic genomes across a large radiation of phyla.</title>
        <authorList>
            <person name="Brown C.T."/>
            <person name="Hug L.A."/>
            <person name="Thomas B.C."/>
            <person name="Sharon I."/>
            <person name="Castelle C.J."/>
            <person name="Singh A."/>
            <person name="Wilkins M.J."/>
            <person name="Williams K.H."/>
            <person name="Banfield J.F."/>
        </authorList>
    </citation>
    <scope>NUCLEOTIDE SEQUENCE [LARGE SCALE GENOMIC DNA]</scope>
</reference>
<evidence type="ECO:0000259" key="2">
    <source>
        <dbReference type="Pfam" id="PF00535"/>
    </source>
</evidence>
<gene>
    <name evidence="3" type="ORF">UV61_C0003G0042</name>
</gene>
<accession>A0A0G1CNR1</accession>
<proteinExistence type="predicted"/>
<dbReference type="PANTHER" id="PTHR43630:SF2">
    <property type="entry name" value="GLYCOSYLTRANSFERASE"/>
    <property type="match status" value="1"/>
</dbReference>
<dbReference type="InterPro" id="IPR029044">
    <property type="entry name" value="Nucleotide-diphossugar_trans"/>
</dbReference>
<keyword evidence="1" id="KW-0812">Transmembrane</keyword>
<protein>
    <submittedName>
        <fullName evidence="3">Glycosyl transferase family 2</fullName>
    </submittedName>
</protein>
<dbReference type="Pfam" id="PF00535">
    <property type="entry name" value="Glycos_transf_2"/>
    <property type="match status" value="1"/>
</dbReference>
<sequence length="272" mass="31418">MVKKSVSSPLVSVVIATKNEAMNIQRLLKSLLKQTFTSLEIIIVDNYSTDTTLEIVKKFPVQVFSYSGERSKQRNFGVLKSRGRHLLLLDADMELPSTVIADCVKAIQTNLADAVIIPETVKGKGWFTRVKKLEKQLYLNEPVIEAARFIKKSVFLKVGGFRENLVAGEDWDLSQRVSRIGNIGRTRTSLYHYETSFWRELKHKFYYAKHIQVYARYHPQQFLHQSGWFRLKLMARKFPMLLADPLAAAVLIITKFIEFAFFQLIRLNDKLT</sequence>
<name>A0A0G1CNR1_9BACT</name>
<dbReference type="STRING" id="1618446.UV61_C0003G0042"/>
<keyword evidence="3" id="KW-0808">Transferase</keyword>
<dbReference type="EMBL" id="LCFD01000003">
    <property type="protein sequence ID" value="KKS87189.1"/>
    <property type="molecule type" value="Genomic_DNA"/>
</dbReference>
<evidence type="ECO:0000313" key="3">
    <source>
        <dbReference type="EMBL" id="KKS87189.1"/>
    </source>
</evidence>
<dbReference type="AlphaFoldDB" id="A0A0G1CNR1"/>
<comment type="caution">
    <text evidence="3">The sequence shown here is derived from an EMBL/GenBank/DDBJ whole genome shotgun (WGS) entry which is preliminary data.</text>
</comment>
<keyword evidence="1" id="KW-1133">Transmembrane helix</keyword>
<dbReference type="Proteomes" id="UP000034050">
    <property type="component" value="Unassembled WGS sequence"/>
</dbReference>
<evidence type="ECO:0000256" key="1">
    <source>
        <dbReference type="SAM" id="Phobius"/>
    </source>
</evidence>
<dbReference type="PANTHER" id="PTHR43630">
    <property type="entry name" value="POLY-BETA-1,6-N-ACETYL-D-GLUCOSAMINE SYNTHASE"/>
    <property type="match status" value="1"/>
</dbReference>
<feature type="transmembrane region" description="Helical" evidence="1">
    <location>
        <begin position="240"/>
        <end position="265"/>
    </location>
</feature>
<keyword evidence="1" id="KW-0472">Membrane</keyword>
<dbReference type="InterPro" id="IPR001173">
    <property type="entry name" value="Glyco_trans_2-like"/>
</dbReference>
<organism evidence="3 4">
    <name type="scientific">Candidatus Gottesmanbacteria bacterium GW2011_GWB1_43_11</name>
    <dbReference type="NCBI Taxonomy" id="1618446"/>
    <lineage>
        <taxon>Bacteria</taxon>
        <taxon>Candidatus Gottesmaniibacteriota</taxon>
    </lineage>
</organism>
<dbReference type="Gene3D" id="3.90.550.10">
    <property type="entry name" value="Spore Coat Polysaccharide Biosynthesis Protein SpsA, Chain A"/>
    <property type="match status" value="1"/>
</dbReference>
<evidence type="ECO:0000313" key="4">
    <source>
        <dbReference type="Proteomes" id="UP000034050"/>
    </source>
</evidence>